<dbReference type="EMBL" id="ML208585">
    <property type="protein sequence ID" value="TFK62387.1"/>
    <property type="molecule type" value="Genomic_DNA"/>
</dbReference>
<keyword evidence="2" id="KW-1185">Reference proteome</keyword>
<proteinExistence type="predicted"/>
<sequence length="644" mass="72368">MAAHKVLADILNAPRHEIRLQWEKTRLKAAELEAQLVALTAEHAELVQAILVYEAALAPWKQIPDEVLQRIFYRTRPAEPPTCVPFSKTVAPMQLTQVCSKWRAVAHDTPAIWQGLKCAVYLHPDKYERQETIAFIQSWLSRAAYLPLSIVGVPLDLGPGIPPIGSRDLILHGPTGTDAPFHPWLLMGDKFNLVKDVIIHDAPRIRDLHITFPPYYRHTVALLQETVDFPLLEDVVLNFNNDLAHTSFLAPPPRYIFLENTPRLRKLRFGSFQVDNLAQIFVDWSHLTHFETARISPNDFVQILGKMTSLQYCKATLDGLDLLPLNPINPPQPNAMPNVANIPVVALNVANVPNLLPNVANVPNVPAPPNLPNNLNFLPGNLQNLLQNIQNVLVNVAGVPNMPGAPAPNPHFIHVPSLHTLDLTTGPRRSILPANRPLDTLEFPNLKVLSLASDDWYTFSRLLFRTTVFLSEFHLKIQSPRQRDVLKNALRDPALSQLTHLTIQMNTRFFGPTTDETIDPHTLEAIAEGRLMPELHTFQFEGHLLYASLIRLLTAKGFVSGGNTDQLESASVIYPDVGQKSTRPAEEAAAPFQKVKLCRCKLSYMMDPALMKIQELVGTDRFTMEVSDVDQWERMQQIDWNADE</sequence>
<accession>A0ACD3A9I9</accession>
<gene>
    <name evidence="1" type="ORF">BDN72DRAFT_848753</name>
</gene>
<reference evidence="1 2" key="1">
    <citation type="journal article" date="2019" name="Nat. Ecol. Evol.">
        <title>Megaphylogeny resolves global patterns of mushroom evolution.</title>
        <authorList>
            <person name="Varga T."/>
            <person name="Krizsan K."/>
            <person name="Foldi C."/>
            <person name="Dima B."/>
            <person name="Sanchez-Garcia M."/>
            <person name="Sanchez-Ramirez S."/>
            <person name="Szollosi G.J."/>
            <person name="Szarkandi J.G."/>
            <person name="Papp V."/>
            <person name="Albert L."/>
            <person name="Andreopoulos W."/>
            <person name="Angelini C."/>
            <person name="Antonin V."/>
            <person name="Barry K.W."/>
            <person name="Bougher N.L."/>
            <person name="Buchanan P."/>
            <person name="Buyck B."/>
            <person name="Bense V."/>
            <person name="Catcheside P."/>
            <person name="Chovatia M."/>
            <person name="Cooper J."/>
            <person name="Damon W."/>
            <person name="Desjardin D."/>
            <person name="Finy P."/>
            <person name="Geml J."/>
            <person name="Haridas S."/>
            <person name="Hughes K."/>
            <person name="Justo A."/>
            <person name="Karasinski D."/>
            <person name="Kautmanova I."/>
            <person name="Kiss B."/>
            <person name="Kocsube S."/>
            <person name="Kotiranta H."/>
            <person name="LaButti K.M."/>
            <person name="Lechner B.E."/>
            <person name="Liimatainen K."/>
            <person name="Lipzen A."/>
            <person name="Lukacs Z."/>
            <person name="Mihaltcheva S."/>
            <person name="Morgado L.N."/>
            <person name="Niskanen T."/>
            <person name="Noordeloos M.E."/>
            <person name="Ohm R.A."/>
            <person name="Ortiz-Santana B."/>
            <person name="Ovrebo C."/>
            <person name="Racz N."/>
            <person name="Riley R."/>
            <person name="Savchenko A."/>
            <person name="Shiryaev A."/>
            <person name="Soop K."/>
            <person name="Spirin V."/>
            <person name="Szebenyi C."/>
            <person name="Tomsovsky M."/>
            <person name="Tulloss R.E."/>
            <person name="Uehling J."/>
            <person name="Grigoriev I.V."/>
            <person name="Vagvolgyi C."/>
            <person name="Papp T."/>
            <person name="Martin F.M."/>
            <person name="Miettinen O."/>
            <person name="Hibbett D.S."/>
            <person name="Nagy L.G."/>
        </authorList>
    </citation>
    <scope>NUCLEOTIDE SEQUENCE [LARGE SCALE GENOMIC DNA]</scope>
    <source>
        <strain evidence="1 2">NL-1719</strain>
    </source>
</reference>
<protein>
    <submittedName>
        <fullName evidence="1">Uncharacterized protein</fullName>
    </submittedName>
</protein>
<organism evidence="1 2">
    <name type="scientific">Pluteus cervinus</name>
    <dbReference type="NCBI Taxonomy" id="181527"/>
    <lineage>
        <taxon>Eukaryota</taxon>
        <taxon>Fungi</taxon>
        <taxon>Dikarya</taxon>
        <taxon>Basidiomycota</taxon>
        <taxon>Agaricomycotina</taxon>
        <taxon>Agaricomycetes</taxon>
        <taxon>Agaricomycetidae</taxon>
        <taxon>Agaricales</taxon>
        <taxon>Pluteineae</taxon>
        <taxon>Pluteaceae</taxon>
        <taxon>Pluteus</taxon>
    </lineage>
</organism>
<dbReference type="Proteomes" id="UP000308600">
    <property type="component" value="Unassembled WGS sequence"/>
</dbReference>
<evidence type="ECO:0000313" key="1">
    <source>
        <dbReference type="EMBL" id="TFK62387.1"/>
    </source>
</evidence>
<evidence type="ECO:0000313" key="2">
    <source>
        <dbReference type="Proteomes" id="UP000308600"/>
    </source>
</evidence>
<name>A0ACD3A9I9_9AGAR</name>